<reference evidence="1 2" key="1">
    <citation type="journal article" date="2021" name="Elife">
        <title>Chloroplast acquisition without the gene transfer in kleptoplastic sea slugs, Plakobranchus ocellatus.</title>
        <authorList>
            <person name="Maeda T."/>
            <person name="Takahashi S."/>
            <person name="Yoshida T."/>
            <person name="Shimamura S."/>
            <person name="Takaki Y."/>
            <person name="Nagai Y."/>
            <person name="Toyoda A."/>
            <person name="Suzuki Y."/>
            <person name="Arimoto A."/>
            <person name="Ishii H."/>
            <person name="Satoh N."/>
            <person name="Nishiyama T."/>
            <person name="Hasebe M."/>
            <person name="Maruyama T."/>
            <person name="Minagawa J."/>
            <person name="Obokata J."/>
            <person name="Shigenobu S."/>
        </authorList>
    </citation>
    <scope>NUCLEOTIDE SEQUENCE [LARGE SCALE GENOMIC DNA]</scope>
</reference>
<sequence length="116" mass="13003">MPKLLPAVCAVTKNGGEREIIFRGKAIYIIFPSPDDQRGMDKPIPKRSDLGHRVLVWMDRRLLLPAVFGSSLRPSTEINPATSILVISTWYKELSPQRGHTKDPYGGKKCFARVAQ</sequence>
<dbReference type="AlphaFoldDB" id="A0AAV4CPY8"/>
<dbReference type="Proteomes" id="UP000735302">
    <property type="component" value="Unassembled WGS sequence"/>
</dbReference>
<evidence type="ECO:0000313" key="1">
    <source>
        <dbReference type="EMBL" id="GFO33890.1"/>
    </source>
</evidence>
<protein>
    <submittedName>
        <fullName evidence="1">Uncharacterized protein</fullName>
    </submittedName>
</protein>
<comment type="caution">
    <text evidence="1">The sequence shown here is derived from an EMBL/GenBank/DDBJ whole genome shotgun (WGS) entry which is preliminary data.</text>
</comment>
<keyword evidence="2" id="KW-1185">Reference proteome</keyword>
<evidence type="ECO:0000313" key="2">
    <source>
        <dbReference type="Proteomes" id="UP000735302"/>
    </source>
</evidence>
<gene>
    <name evidence="1" type="ORF">PoB_006039500</name>
</gene>
<organism evidence="1 2">
    <name type="scientific">Plakobranchus ocellatus</name>
    <dbReference type="NCBI Taxonomy" id="259542"/>
    <lineage>
        <taxon>Eukaryota</taxon>
        <taxon>Metazoa</taxon>
        <taxon>Spiralia</taxon>
        <taxon>Lophotrochozoa</taxon>
        <taxon>Mollusca</taxon>
        <taxon>Gastropoda</taxon>
        <taxon>Heterobranchia</taxon>
        <taxon>Euthyneura</taxon>
        <taxon>Panpulmonata</taxon>
        <taxon>Sacoglossa</taxon>
        <taxon>Placobranchoidea</taxon>
        <taxon>Plakobranchidae</taxon>
        <taxon>Plakobranchus</taxon>
    </lineage>
</organism>
<accession>A0AAV4CPY8</accession>
<dbReference type="EMBL" id="BLXT01006839">
    <property type="protein sequence ID" value="GFO33890.1"/>
    <property type="molecule type" value="Genomic_DNA"/>
</dbReference>
<name>A0AAV4CPY8_9GAST</name>
<proteinExistence type="predicted"/>